<dbReference type="SUPFAM" id="SSF50685">
    <property type="entry name" value="Barwin-like endoglucanases"/>
    <property type="match status" value="1"/>
</dbReference>
<dbReference type="InterPro" id="IPR051933">
    <property type="entry name" value="Resuscitation_pf_RpfB"/>
</dbReference>
<dbReference type="GO" id="GO:0009254">
    <property type="term" value="P:peptidoglycan turnover"/>
    <property type="evidence" value="ECO:0007669"/>
    <property type="project" value="InterPro"/>
</dbReference>
<name>A0A0E3W2M3_9FIRM</name>
<dbReference type="EMBL" id="CGIH01000005">
    <property type="protein sequence ID" value="CFX09572.1"/>
    <property type="molecule type" value="Genomic_DNA"/>
</dbReference>
<gene>
    <name evidence="4" type="ORF">435</name>
</gene>
<dbReference type="Pfam" id="PF07501">
    <property type="entry name" value="G5"/>
    <property type="match status" value="1"/>
</dbReference>
<dbReference type="SMART" id="SM01208">
    <property type="entry name" value="G5"/>
    <property type="match status" value="1"/>
</dbReference>
<accession>A0A0E3W2M3</accession>
<keyword evidence="1" id="KW-0732">Signal</keyword>
<keyword evidence="2" id="KW-0812">Transmembrane</keyword>
<dbReference type="PANTHER" id="PTHR39160:SF4">
    <property type="entry name" value="RESUSCITATION-PROMOTING FACTOR RPFB"/>
    <property type="match status" value="1"/>
</dbReference>
<dbReference type="CDD" id="cd22786">
    <property type="entry name" value="DPBB_YuiC-like"/>
    <property type="match status" value="1"/>
</dbReference>
<organism evidence="4 5">
    <name type="scientific">Syntrophomonas zehnderi OL-4</name>
    <dbReference type="NCBI Taxonomy" id="690567"/>
    <lineage>
        <taxon>Bacteria</taxon>
        <taxon>Bacillati</taxon>
        <taxon>Bacillota</taxon>
        <taxon>Clostridia</taxon>
        <taxon>Eubacteriales</taxon>
        <taxon>Syntrophomonadaceae</taxon>
        <taxon>Syntrophomonas</taxon>
    </lineage>
</organism>
<dbReference type="OrthoDB" id="9798935at2"/>
<sequence length="322" mass="35478">MNLAWSRRGIYILVGLVTVGVLFISLFFALQKPVSVIIDGKLIKSSVLFTGTVGDVLAKNHIKLGQMDKVEPGIDAGVKKNMKIIVTRAFKVKVLADGQVKTIYTTPVSVKEAVELAGFEMGEKDMIKTLATAKVRPNQEIELIRVTEQELTIEEPLPFGVERVDDPTLERGLTKTVKAGKNGVARNKVRITFYNGQEGKREVIGTEVLVPPENKILAMGSITAVSRGGERMNFREARYMQATAYTYTGYRTATGLNPAVGMVAVDPRVIPLGTRLYVEGYGYARAADTGGAVKGDKIDLFMEEYKQCINWGRRVVKVYILE</sequence>
<evidence type="ECO:0000259" key="3">
    <source>
        <dbReference type="PROSITE" id="PS51109"/>
    </source>
</evidence>
<dbReference type="Pfam" id="PF03990">
    <property type="entry name" value="DUF348"/>
    <property type="match status" value="2"/>
</dbReference>
<keyword evidence="5" id="KW-1185">Reference proteome</keyword>
<protein>
    <submittedName>
        <fullName evidence="4">G5 domain</fullName>
    </submittedName>
</protein>
<evidence type="ECO:0000256" key="2">
    <source>
        <dbReference type="SAM" id="Phobius"/>
    </source>
</evidence>
<reference evidence="4 5" key="1">
    <citation type="submission" date="2015-03" db="EMBL/GenBank/DDBJ databases">
        <authorList>
            <person name="Murphy D."/>
        </authorList>
    </citation>
    <scope>NUCLEOTIDE SEQUENCE [LARGE SCALE GENOMIC DNA]</scope>
    <source>
        <strain evidence="4 5">OL-4</strain>
    </source>
</reference>
<dbReference type="AlphaFoldDB" id="A0A0E3W2M3"/>
<dbReference type="GO" id="GO:0004553">
    <property type="term" value="F:hydrolase activity, hydrolyzing O-glycosyl compounds"/>
    <property type="evidence" value="ECO:0007669"/>
    <property type="project" value="InterPro"/>
</dbReference>
<evidence type="ECO:0000256" key="1">
    <source>
        <dbReference type="ARBA" id="ARBA00022729"/>
    </source>
</evidence>
<proteinExistence type="predicted"/>
<dbReference type="Proteomes" id="UP000045545">
    <property type="component" value="Unassembled WGS sequence"/>
</dbReference>
<dbReference type="InterPro" id="IPR010611">
    <property type="entry name" value="3D_dom"/>
</dbReference>
<evidence type="ECO:0000313" key="4">
    <source>
        <dbReference type="EMBL" id="CFX09572.1"/>
    </source>
</evidence>
<dbReference type="GO" id="GO:0019867">
    <property type="term" value="C:outer membrane"/>
    <property type="evidence" value="ECO:0007669"/>
    <property type="project" value="InterPro"/>
</dbReference>
<dbReference type="PROSITE" id="PS51109">
    <property type="entry name" value="G5"/>
    <property type="match status" value="1"/>
</dbReference>
<evidence type="ECO:0000313" key="5">
    <source>
        <dbReference type="Proteomes" id="UP000045545"/>
    </source>
</evidence>
<dbReference type="PANTHER" id="PTHR39160">
    <property type="entry name" value="CELL WALL-BINDING PROTEIN YOCH"/>
    <property type="match status" value="1"/>
</dbReference>
<feature type="transmembrane region" description="Helical" evidence="2">
    <location>
        <begin position="9"/>
        <end position="30"/>
    </location>
</feature>
<keyword evidence="2" id="KW-1133">Transmembrane helix</keyword>
<feature type="domain" description="G5" evidence="3">
    <location>
        <begin position="143"/>
        <end position="223"/>
    </location>
</feature>
<dbReference type="RefSeq" id="WP_046495287.1">
    <property type="nucleotide sequence ID" value="NZ_CGIH01000005.1"/>
</dbReference>
<keyword evidence="2" id="KW-0472">Membrane</keyword>
<dbReference type="InterPro" id="IPR007137">
    <property type="entry name" value="DUF348"/>
</dbReference>
<dbReference type="InterPro" id="IPR011098">
    <property type="entry name" value="G5_dom"/>
</dbReference>
<dbReference type="Pfam" id="PF06725">
    <property type="entry name" value="3D"/>
    <property type="match status" value="1"/>
</dbReference>
<dbReference type="Gene3D" id="2.20.230.10">
    <property type="entry name" value="Resuscitation-promoting factor rpfb"/>
    <property type="match status" value="1"/>
</dbReference>
<dbReference type="STRING" id="690567.435"/>
<dbReference type="Gene3D" id="2.40.40.10">
    <property type="entry name" value="RlpA-like domain"/>
    <property type="match status" value="1"/>
</dbReference>
<dbReference type="InterPro" id="IPR036908">
    <property type="entry name" value="RlpA-like_sf"/>
</dbReference>